<proteinExistence type="predicted"/>
<reference evidence="2" key="1">
    <citation type="submission" date="2022-08" db="EMBL/GenBank/DDBJ databases">
        <title>Draft genome sequence of Lysinibacillus sp. strain KH24.</title>
        <authorList>
            <person name="Kanbe H."/>
            <person name="Itoh H."/>
        </authorList>
    </citation>
    <scope>NUCLEOTIDE SEQUENCE</scope>
    <source>
        <strain evidence="2">KH24</strain>
    </source>
</reference>
<dbReference type="InterPro" id="IPR028976">
    <property type="entry name" value="CheC-like_sf"/>
</dbReference>
<protein>
    <recommendedName>
        <fullName evidence="4">Chemotaxis protein CheC</fullName>
    </recommendedName>
</protein>
<evidence type="ECO:0000313" key="3">
    <source>
        <dbReference type="Proteomes" id="UP001065593"/>
    </source>
</evidence>
<accession>A0ABQ5NNS4</accession>
<evidence type="ECO:0000256" key="1">
    <source>
        <dbReference type="ARBA" id="ARBA00022500"/>
    </source>
</evidence>
<dbReference type="SUPFAM" id="SSF103039">
    <property type="entry name" value="CheC-like"/>
    <property type="match status" value="1"/>
</dbReference>
<keyword evidence="3" id="KW-1185">Reference proteome</keyword>
<evidence type="ECO:0000313" key="2">
    <source>
        <dbReference type="EMBL" id="GLC89644.1"/>
    </source>
</evidence>
<organism evidence="2 3">
    <name type="scientific">Lysinibacillus piscis</name>
    <dbReference type="NCBI Taxonomy" id="2518931"/>
    <lineage>
        <taxon>Bacteria</taxon>
        <taxon>Bacillati</taxon>
        <taxon>Bacillota</taxon>
        <taxon>Bacilli</taxon>
        <taxon>Bacillales</taxon>
        <taxon>Bacillaceae</taxon>
        <taxon>Lysinibacillus</taxon>
    </lineage>
</organism>
<keyword evidence="1" id="KW-0145">Chemotaxis</keyword>
<dbReference type="EMBL" id="BRZA01000003">
    <property type="protein sequence ID" value="GLC89644.1"/>
    <property type="molecule type" value="Genomic_DNA"/>
</dbReference>
<dbReference type="CDD" id="cd17910">
    <property type="entry name" value="CheC_ClassII"/>
    <property type="match status" value="1"/>
</dbReference>
<sequence length="210" mass="23644">MLTTIQEDILKELYNVFVGEAANLLSEILQKRIVLSVPKVTLLSLHELNPVEQENLTPVLNGTILSTSLKFGSVFSGRAEFIFPTEQIKYVTALCLGEEYTLEDEESTFNDEDFDVVKELGNIILNSIMGGMGSLLEMKLEYDVPQIVLHSAGEYGRTLFNSEESNLLLLYVNFNIDDSKVLGLILIKFSLESIEFLIQKVDEISRDLNE</sequence>
<dbReference type="RefSeq" id="WP_264989471.1">
    <property type="nucleotide sequence ID" value="NZ_BRZA01000003.1"/>
</dbReference>
<name>A0ABQ5NNS4_9BACI</name>
<dbReference type="Gene3D" id="3.40.1550.10">
    <property type="entry name" value="CheC-like"/>
    <property type="match status" value="1"/>
</dbReference>
<comment type="caution">
    <text evidence="2">The sequence shown here is derived from an EMBL/GenBank/DDBJ whole genome shotgun (WGS) entry which is preliminary data.</text>
</comment>
<dbReference type="Proteomes" id="UP001065593">
    <property type="component" value="Unassembled WGS sequence"/>
</dbReference>
<gene>
    <name evidence="2" type="ORF">LYSBPC_27710</name>
</gene>
<evidence type="ECO:0008006" key="4">
    <source>
        <dbReference type="Google" id="ProtNLM"/>
    </source>
</evidence>